<evidence type="ECO:0000259" key="1">
    <source>
        <dbReference type="Pfam" id="PF26215"/>
    </source>
</evidence>
<dbReference type="Proteomes" id="UP000663891">
    <property type="component" value="Unassembled WGS sequence"/>
</dbReference>
<dbReference type="OrthoDB" id="10020475at2759"/>
<organism evidence="2 4">
    <name type="scientific">Adineta steineri</name>
    <dbReference type="NCBI Taxonomy" id="433720"/>
    <lineage>
        <taxon>Eukaryota</taxon>
        <taxon>Metazoa</taxon>
        <taxon>Spiralia</taxon>
        <taxon>Gnathifera</taxon>
        <taxon>Rotifera</taxon>
        <taxon>Eurotatoria</taxon>
        <taxon>Bdelloidea</taxon>
        <taxon>Adinetida</taxon>
        <taxon>Adinetidae</taxon>
        <taxon>Adineta</taxon>
    </lineage>
</organism>
<evidence type="ECO:0000313" key="3">
    <source>
        <dbReference type="EMBL" id="CAF4141747.1"/>
    </source>
</evidence>
<comment type="caution">
    <text evidence="2">The sequence shown here is derived from an EMBL/GenBank/DDBJ whole genome shotgun (WGS) entry which is preliminary data.</text>
</comment>
<gene>
    <name evidence="3" type="ORF">OKA104_LOCUS37789</name>
    <name evidence="2" type="ORF">VCS650_LOCUS2251</name>
</gene>
<sequence>MLLCSIRYCSTFQAYLQERDHLRMALLFNQYSIKFIDQKFNRVLEKFNILQAFTSTNYDTIQLQIINSPIKVKEPINYGQSMFVHFTYCSSMKSFPEKFISFGINTCKHVIHE</sequence>
<reference evidence="2" key="1">
    <citation type="submission" date="2021-02" db="EMBL/GenBank/DDBJ databases">
        <authorList>
            <person name="Nowell W R."/>
        </authorList>
    </citation>
    <scope>NUCLEOTIDE SEQUENCE</scope>
</reference>
<dbReference type="EMBL" id="CAJOAY010006483">
    <property type="protein sequence ID" value="CAF4141747.1"/>
    <property type="molecule type" value="Genomic_DNA"/>
</dbReference>
<protein>
    <recommendedName>
        <fullName evidence="1">Helix-turn-helix domain-containing protein</fullName>
    </recommendedName>
</protein>
<accession>A0A813QJ71</accession>
<dbReference type="AlphaFoldDB" id="A0A813QJ71"/>
<dbReference type="Proteomes" id="UP000663881">
    <property type="component" value="Unassembled WGS sequence"/>
</dbReference>
<dbReference type="Pfam" id="PF26215">
    <property type="entry name" value="HTH_animal"/>
    <property type="match status" value="1"/>
</dbReference>
<proteinExistence type="predicted"/>
<evidence type="ECO:0000313" key="2">
    <source>
        <dbReference type="EMBL" id="CAF0768896.1"/>
    </source>
</evidence>
<name>A0A813QJ71_9BILA</name>
<dbReference type="EMBL" id="CAJNON010000011">
    <property type="protein sequence ID" value="CAF0768896.1"/>
    <property type="molecule type" value="Genomic_DNA"/>
</dbReference>
<evidence type="ECO:0000313" key="4">
    <source>
        <dbReference type="Proteomes" id="UP000663891"/>
    </source>
</evidence>
<dbReference type="InterPro" id="IPR058912">
    <property type="entry name" value="HTH_animal"/>
</dbReference>
<feature type="domain" description="Helix-turn-helix" evidence="1">
    <location>
        <begin position="1"/>
        <end position="41"/>
    </location>
</feature>